<feature type="domain" description="AB hydrolase-1" evidence="1">
    <location>
        <begin position="29"/>
        <end position="142"/>
    </location>
</feature>
<dbReference type="Pfam" id="PF00561">
    <property type="entry name" value="Abhydrolase_1"/>
    <property type="match status" value="1"/>
</dbReference>
<dbReference type="PRINTS" id="PR00111">
    <property type="entry name" value="ABHYDROLASE"/>
</dbReference>
<evidence type="ECO:0000313" key="3">
    <source>
        <dbReference type="Proteomes" id="UP000199400"/>
    </source>
</evidence>
<dbReference type="STRING" id="54.SAMN02745121_01114"/>
<sequence>MSRASSIVRISVHGRATRYRRIEPAAGGPPLLLVHGLACSSDAFLPTLAHLAESPRGGLVLAADMPGYGESAGPRRALGIAELGEWQARFLDAVDVERAHVVGNSMGCQVALALARRFPERAASLTLIGPTTGDELQSLPRYALGLLADSLFESVAYNLTLLRMAAQMGVRRYVATVAAMLRDRPLARAQEVRCPVLVLRGRRDRIVPDRVAEQLAAALPDGRLVRVPRVAHALQFDRPAALCELLSAFVAEVEDAEAGDVREVPLGSRAGRRG</sequence>
<proteinExistence type="predicted"/>
<accession>A0A1I1UEK5</accession>
<evidence type="ECO:0000313" key="2">
    <source>
        <dbReference type="EMBL" id="SFD68038.1"/>
    </source>
</evidence>
<dbReference type="InterPro" id="IPR000073">
    <property type="entry name" value="AB_hydrolase_1"/>
</dbReference>
<dbReference type="PANTHER" id="PTHR43433:SF5">
    <property type="entry name" value="AB HYDROLASE-1 DOMAIN-CONTAINING PROTEIN"/>
    <property type="match status" value="1"/>
</dbReference>
<gene>
    <name evidence="2" type="ORF">SAMN02745121_01114</name>
</gene>
<dbReference type="RefSeq" id="WP_096329590.1">
    <property type="nucleotide sequence ID" value="NZ_FOMX01000003.1"/>
</dbReference>
<keyword evidence="3" id="KW-1185">Reference proteome</keyword>
<dbReference type="AlphaFoldDB" id="A0A1I1UEK5"/>
<dbReference type="InterPro" id="IPR050471">
    <property type="entry name" value="AB_hydrolase"/>
</dbReference>
<dbReference type="InterPro" id="IPR029058">
    <property type="entry name" value="AB_hydrolase_fold"/>
</dbReference>
<dbReference type="EMBL" id="FOMX01000003">
    <property type="protein sequence ID" value="SFD68038.1"/>
    <property type="molecule type" value="Genomic_DNA"/>
</dbReference>
<name>A0A1I1UEK5_9BACT</name>
<evidence type="ECO:0000259" key="1">
    <source>
        <dbReference type="Pfam" id="PF00561"/>
    </source>
</evidence>
<dbReference type="Gene3D" id="3.40.50.1820">
    <property type="entry name" value="alpha/beta hydrolase"/>
    <property type="match status" value="1"/>
</dbReference>
<dbReference type="OrthoDB" id="5385630at2"/>
<dbReference type="SUPFAM" id="SSF53474">
    <property type="entry name" value="alpha/beta-Hydrolases"/>
    <property type="match status" value="1"/>
</dbReference>
<dbReference type="PANTHER" id="PTHR43433">
    <property type="entry name" value="HYDROLASE, ALPHA/BETA FOLD FAMILY PROTEIN"/>
    <property type="match status" value="1"/>
</dbReference>
<protein>
    <submittedName>
        <fullName evidence="2">Pimeloyl-ACP methyl ester carboxylesterase</fullName>
    </submittedName>
</protein>
<dbReference type="Proteomes" id="UP000199400">
    <property type="component" value="Unassembled WGS sequence"/>
</dbReference>
<organism evidence="2 3">
    <name type="scientific">Nannocystis exedens</name>
    <dbReference type="NCBI Taxonomy" id="54"/>
    <lineage>
        <taxon>Bacteria</taxon>
        <taxon>Pseudomonadati</taxon>
        <taxon>Myxococcota</taxon>
        <taxon>Polyangia</taxon>
        <taxon>Nannocystales</taxon>
        <taxon>Nannocystaceae</taxon>
        <taxon>Nannocystis</taxon>
    </lineage>
</organism>
<reference evidence="3" key="1">
    <citation type="submission" date="2016-10" db="EMBL/GenBank/DDBJ databases">
        <authorList>
            <person name="Varghese N."/>
            <person name="Submissions S."/>
        </authorList>
    </citation>
    <scope>NUCLEOTIDE SEQUENCE [LARGE SCALE GENOMIC DNA]</scope>
    <source>
        <strain evidence="3">ATCC 25963</strain>
    </source>
</reference>